<dbReference type="EMBL" id="VJMH01006903">
    <property type="protein sequence ID" value="KAF0687542.1"/>
    <property type="molecule type" value="Genomic_DNA"/>
</dbReference>
<evidence type="ECO:0000313" key="6">
    <source>
        <dbReference type="Proteomes" id="UP000332933"/>
    </source>
</evidence>
<dbReference type="Proteomes" id="UP000332933">
    <property type="component" value="Unassembled WGS sequence"/>
</dbReference>
<protein>
    <submittedName>
        <fullName evidence="5">Aste57867_20733 protein</fullName>
    </submittedName>
</protein>
<dbReference type="Pfam" id="PF24137">
    <property type="entry name" value="DA_N"/>
    <property type="match status" value="1"/>
</dbReference>
<dbReference type="OrthoDB" id="5344254at2759"/>
<dbReference type="SUPFAM" id="SSF159245">
    <property type="entry name" value="AttH-like"/>
    <property type="match status" value="1"/>
</dbReference>
<feature type="signal peptide" evidence="1">
    <location>
        <begin position="1"/>
        <end position="20"/>
    </location>
</feature>
<organism evidence="5 6">
    <name type="scientific">Aphanomyces stellatus</name>
    <dbReference type="NCBI Taxonomy" id="120398"/>
    <lineage>
        <taxon>Eukaryota</taxon>
        <taxon>Sar</taxon>
        <taxon>Stramenopiles</taxon>
        <taxon>Oomycota</taxon>
        <taxon>Saprolegniomycetes</taxon>
        <taxon>Saprolegniales</taxon>
        <taxon>Verrucalvaceae</taxon>
        <taxon>Aphanomyces</taxon>
    </lineage>
</organism>
<dbReference type="EMBL" id="CAADRA010006929">
    <property type="protein sequence ID" value="VFT97413.1"/>
    <property type="molecule type" value="Genomic_DNA"/>
</dbReference>
<dbReference type="InterPro" id="IPR056402">
    <property type="entry name" value="DA_N"/>
</dbReference>
<reference evidence="4" key="2">
    <citation type="submission" date="2019-06" db="EMBL/GenBank/DDBJ databases">
        <title>Genomics analysis of Aphanomyces spp. identifies a new class of oomycete effector associated with host adaptation.</title>
        <authorList>
            <person name="Gaulin E."/>
        </authorList>
    </citation>
    <scope>NUCLEOTIDE SEQUENCE</scope>
    <source>
        <strain evidence="4">CBS 578.67</strain>
    </source>
</reference>
<dbReference type="InterPro" id="IPR057722">
    <property type="entry name" value="AsqO/PenF-like_C"/>
</dbReference>
<evidence type="ECO:0000259" key="3">
    <source>
        <dbReference type="Pfam" id="PF25581"/>
    </source>
</evidence>
<sequence length="372" mass="39063">MLCRAAAAAFVFLFPGLLLADEYSFSNNVYVGPSASQLVSDDSAFDGPKISPGVNASSYQWWYFDAVSSDGLTSVVLTFFTTPPSAFPLLDATKGPLNVYYWIRFANGTRVSHELNASSALITTDGDGSAGTFYGAGGAWSSCPAMQSYTVELDALDIQGTLTLTSIAAPHYACGPGDAANQSMRFGPNIGWSNAVPDADADAAFTFSDGSELAFSGGSGYHDMNWGNSPWLDNMLAAYWGHARSGPFSIVWSLVLGRDGRNYTTSYVSKMEDGEATTLLTECSLTATVVSPVGGPFPPTLSTGAPQGFDLAFDVGDEGTLHVQIRALNVAAGGASTNNVYFRWTSGAVTSTLGDDGFDDGVAVLEQFALLP</sequence>
<name>A0A485LKD9_9STRA</name>
<evidence type="ECO:0000313" key="4">
    <source>
        <dbReference type="EMBL" id="KAF0687542.1"/>
    </source>
</evidence>
<reference evidence="5 6" key="1">
    <citation type="submission" date="2019-03" db="EMBL/GenBank/DDBJ databases">
        <authorList>
            <person name="Gaulin E."/>
            <person name="Dumas B."/>
        </authorList>
    </citation>
    <scope>NUCLEOTIDE SEQUENCE [LARGE SCALE GENOMIC DNA]</scope>
    <source>
        <strain evidence="5">CBS 568.67</strain>
    </source>
</reference>
<feature type="chain" id="PRO_5036355633" evidence="1">
    <location>
        <begin position="21"/>
        <end position="372"/>
    </location>
</feature>
<dbReference type="AlphaFoldDB" id="A0A485LKD9"/>
<feature type="domain" description="AsqO/PenF-like C-terminal" evidence="3">
    <location>
        <begin position="234"/>
        <end position="369"/>
    </location>
</feature>
<dbReference type="Pfam" id="PF25581">
    <property type="entry name" value="AsqO_C"/>
    <property type="match status" value="1"/>
</dbReference>
<gene>
    <name evidence="5" type="primary">Aste57867_20733</name>
    <name evidence="4" type="ORF">As57867_020665</name>
    <name evidence="5" type="ORF">ASTE57867_20733</name>
</gene>
<proteinExistence type="predicted"/>
<keyword evidence="6" id="KW-1185">Reference proteome</keyword>
<accession>A0A485LKD9</accession>
<feature type="domain" description="Diels-Alderase N-terminal" evidence="2">
    <location>
        <begin position="47"/>
        <end position="226"/>
    </location>
</feature>
<evidence type="ECO:0000256" key="1">
    <source>
        <dbReference type="SAM" id="SignalP"/>
    </source>
</evidence>
<evidence type="ECO:0000259" key="2">
    <source>
        <dbReference type="Pfam" id="PF24137"/>
    </source>
</evidence>
<evidence type="ECO:0000313" key="5">
    <source>
        <dbReference type="EMBL" id="VFT97413.1"/>
    </source>
</evidence>
<keyword evidence="1" id="KW-0732">Signal</keyword>